<organism evidence="2 3">
    <name type="scientific">Microthyrium microscopicum</name>
    <dbReference type="NCBI Taxonomy" id="703497"/>
    <lineage>
        <taxon>Eukaryota</taxon>
        <taxon>Fungi</taxon>
        <taxon>Dikarya</taxon>
        <taxon>Ascomycota</taxon>
        <taxon>Pezizomycotina</taxon>
        <taxon>Dothideomycetes</taxon>
        <taxon>Dothideomycetes incertae sedis</taxon>
        <taxon>Microthyriales</taxon>
        <taxon>Microthyriaceae</taxon>
        <taxon>Microthyrium</taxon>
    </lineage>
</organism>
<feature type="compositionally biased region" description="Basic and acidic residues" evidence="1">
    <location>
        <begin position="803"/>
        <end position="812"/>
    </location>
</feature>
<dbReference type="EMBL" id="MU004243">
    <property type="protein sequence ID" value="KAF2664409.1"/>
    <property type="molecule type" value="Genomic_DNA"/>
</dbReference>
<dbReference type="Proteomes" id="UP000799302">
    <property type="component" value="Unassembled WGS sequence"/>
</dbReference>
<protein>
    <submittedName>
        <fullName evidence="2">Uncharacterized protein</fullName>
    </submittedName>
</protein>
<evidence type="ECO:0000313" key="2">
    <source>
        <dbReference type="EMBL" id="KAF2664409.1"/>
    </source>
</evidence>
<feature type="compositionally biased region" description="Acidic residues" evidence="1">
    <location>
        <begin position="172"/>
        <end position="193"/>
    </location>
</feature>
<name>A0A6A6TWH5_9PEZI</name>
<evidence type="ECO:0000313" key="3">
    <source>
        <dbReference type="Proteomes" id="UP000799302"/>
    </source>
</evidence>
<accession>A0A6A6TWH5</accession>
<proteinExistence type="predicted"/>
<dbReference type="OrthoDB" id="27483at2759"/>
<feature type="region of interest" description="Disordered" evidence="1">
    <location>
        <begin position="172"/>
        <end position="197"/>
    </location>
</feature>
<feature type="region of interest" description="Disordered" evidence="1">
    <location>
        <begin position="799"/>
        <end position="819"/>
    </location>
</feature>
<dbReference type="AlphaFoldDB" id="A0A6A6TWH5"/>
<sequence>MNIITPRSDESGNELWAQDPILQLSSVEEKQESIKKLFRDAFSGVDTEAKIAIPSSATLLDQNLEATRRALQSLETGECPYVVHFLEHNYTHADLKTDVLNGKDLHIVRTLQELCNEEKLLFVLAECEREVSGICVEDEDYNHYQKCGRKWEAQARDDRRRKKYGKCYCDRDEDEDDDDHICETSDESESEYGDGDHDLLDMEEVHCDKVSLKRVVDLDGRQMGQDIPIDAKLLIPESPYQERDPDAHENEGFRGLEPVTGYHWYRNTVIVIIPVEQVPALLISHYKAKKSGEELRESYRGRRSYRRVDPPSFDINNTLTYLHNKTSGDSHTTLKKIYYELCHSAFEYAPELISSENIARSVKLAVEFDLEERHTSLLTQALCSWVKLLPLEDLPNLRAILGTLTFDTFRTALSQCLSGITSFQKCHDAIRYVQQLCRTSQNRARLPKIEWIDSFEADVFETRTFGHHKDGTALVELYSRTEDYGIDRKEIITLLRENSSKTPLISGFLASLFDYGVNQCTLSEEEAEEAFRTLLPDCIAHFNPQDDDLHGIQPIAARTSAMYRPWNQEVIHEPKSAEIEKDSLTRPVVHLMDGLYRLKMHNDLVTLMAKLKSAADRLPMQYFKALFLPILHSLLPVLEKHSEKLSNETCQSFFKSVLSSYMKRVVGRMPQDPEPNNWARKPVSCRCSSCGWLNSLITDPTRKSDRLRIATRGRGHIHSQVESAADTYTHVTERTGSPYTIVVTKTRVGYERNLAAWKARLAEATLLMNEFDTVKLQTLLGDDFSPIVTGSMLKARKAAVTDGQRKRQKTESSKIGTSGDQIALEPISGNSYHAELNAMSNIGMKRKALEIIDLTEDD</sequence>
<gene>
    <name evidence="2" type="ORF">BT63DRAFT_444128</name>
</gene>
<reference evidence="2" key="1">
    <citation type="journal article" date="2020" name="Stud. Mycol.">
        <title>101 Dothideomycetes genomes: a test case for predicting lifestyles and emergence of pathogens.</title>
        <authorList>
            <person name="Haridas S."/>
            <person name="Albert R."/>
            <person name="Binder M."/>
            <person name="Bloem J."/>
            <person name="Labutti K."/>
            <person name="Salamov A."/>
            <person name="Andreopoulos B."/>
            <person name="Baker S."/>
            <person name="Barry K."/>
            <person name="Bills G."/>
            <person name="Bluhm B."/>
            <person name="Cannon C."/>
            <person name="Castanera R."/>
            <person name="Culley D."/>
            <person name="Daum C."/>
            <person name="Ezra D."/>
            <person name="Gonzalez J."/>
            <person name="Henrissat B."/>
            <person name="Kuo A."/>
            <person name="Liang C."/>
            <person name="Lipzen A."/>
            <person name="Lutzoni F."/>
            <person name="Magnuson J."/>
            <person name="Mondo S."/>
            <person name="Nolan M."/>
            <person name="Ohm R."/>
            <person name="Pangilinan J."/>
            <person name="Park H.-J."/>
            <person name="Ramirez L."/>
            <person name="Alfaro M."/>
            <person name="Sun H."/>
            <person name="Tritt A."/>
            <person name="Yoshinaga Y."/>
            <person name="Zwiers L.-H."/>
            <person name="Turgeon B."/>
            <person name="Goodwin S."/>
            <person name="Spatafora J."/>
            <person name="Crous P."/>
            <person name="Grigoriev I."/>
        </authorList>
    </citation>
    <scope>NUCLEOTIDE SEQUENCE</scope>
    <source>
        <strain evidence="2">CBS 115976</strain>
    </source>
</reference>
<evidence type="ECO:0000256" key="1">
    <source>
        <dbReference type="SAM" id="MobiDB-lite"/>
    </source>
</evidence>
<keyword evidence="3" id="KW-1185">Reference proteome</keyword>